<organism evidence="1 2">
    <name type="scientific">Blastochloris sulfoviridis</name>
    <dbReference type="NCBI Taxonomy" id="50712"/>
    <lineage>
        <taxon>Bacteria</taxon>
        <taxon>Pseudomonadati</taxon>
        <taxon>Pseudomonadota</taxon>
        <taxon>Alphaproteobacteria</taxon>
        <taxon>Hyphomicrobiales</taxon>
        <taxon>Blastochloridaceae</taxon>
        <taxon>Blastochloris</taxon>
    </lineage>
</organism>
<sequence length="163" mass="18174">MDIDRLIARYRRAGVILDTNILLMLAVGSFDSNYISQHKNTKDFSVEDFHLLVSIVDQIDRVVATPNIITETDNLVRQNPRGQDIRTQVRELISVIHEVPIASIKAVQSERYPGLGVADCATLLASDGVLVITTDSALHVALLENERDAVNFNHLREEFGILP</sequence>
<dbReference type="Proteomes" id="UP000323886">
    <property type="component" value="Unassembled WGS sequence"/>
</dbReference>
<gene>
    <name evidence="1" type="ORF">F1193_08370</name>
</gene>
<comment type="caution">
    <text evidence="1">The sequence shown here is derived from an EMBL/GenBank/DDBJ whole genome shotgun (WGS) entry which is preliminary data.</text>
</comment>
<dbReference type="AlphaFoldDB" id="A0A5M6I2A9"/>
<reference evidence="1 2" key="1">
    <citation type="submission" date="2019-09" db="EMBL/GenBank/DDBJ databases">
        <title>Draft Whole-Genome sequence of Blastochloris sulfoviridis DSM 729.</title>
        <authorList>
            <person name="Meyer T.E."/>
            <person name="Kyndt J.A."/>
        </authorList>
    </citation>
    <scope>NUCLEOTIDE SEQUENCE [LARGE SCALE GENOMIC DNA]</scope>
    <source>
        <strain evidence="1 2">DSM 729</strain>
    </source>
</reference>
<evidence type="ECO:0008006" key="3">
    <source>
        <dbReference type="Google" id="ProtNLM"/>
    </source>
</evidence>
<accession>A0A5M6I2A9</accession>
<protein>
    <recommendedName>
        <fullName evidence="3">PIN domain-containing protein</fullName>
    </recommendedName>
</protein>
<proteinExistence type="predicted"/>
<evidence type="ECO:0000313" key="2">
    <source>
        <dbReference type="Proteomes" id="UP000323886"/>
    </source>
</evidence>
<dbReference type="EMBL" id="VWPL01000011">
    <property type="protein sequence ID" value="KAA5601928.1"/>
    <property type="molecule type" value="Genomic_DNA"/>
</dbReference>
<keyword evidence="2" id="KW-1185">Reference proteome</keyword>
<evidence type="ECO:0000313" key="1">
    <source>
        <dbReference type="EMBL" id="KAA5601928.1"/>
    </source>
</evidence>
<dbReference type="RefSeq" id="WP_150097226.1">
    <property type="nucleotide sequence ID" value="NZ_VWPL01000011.1"/>
</dbReference>
<name>A0A5M6I2A9_9HYPH</name>
<dbReference type="OrthoDB" id="8115555at2"/>